<name>A0A381SHB0_9ZZZZ</name>
<organism evidence="2">
    <name type="scientific">marine metagenome</name>
    <dbReference type="NCBI Taxonomy" id="408172"/>
    <lineage>
        <taxon>unclassified sequences</taxon>
        <taxon>metagenomes</taxon>
        <taxon>ecological metagenomes</taxon>
    </lineage>
</organism>
<feature type="domain" description="Beta-lactamase-related" evidence="1">
    <location>
        <begin position="41"/>
        <end position="397"/>
    </location>
</feature>
<dbReference type="PROSITE" id="PS51257">
    <property type="entry name" value="PROKAR_LIPOPROTEIN"/>
    <property type="match status" value="1"/>
</dbReference>
<dbReference type="AlphaFoldDB" id="A0A381SHB0"/>
<evidence type="ECO:0000313" key="2">
    <source>
        <dbReference type="EMBL" id="SVA01717.1"/>
    </source>
</evidence>
<dbReference type="Gene3D" id="3.40.710.10">
    <property type="entry name" value="DD-peptidase/beta-lactamase superfamily"/>
    <property type="match status" value="1"/>
</dbReference>
<dbReference type="PANTHER" id="PTHR43283:SF3">
    <property type="entry name" value="BETA-LACTAMASE FAMILY PROTEIN (AFU_ORTHOLOGUE AFUA_5G07500)"/>
    <property type="match status" value="1"/>
</dbReference>
<gene>
    <name evidence="2" type="ORF">METZ01_LOCUS54571</name>
</gene>
<dbReference type="EMBL" id="UINC01002932">
    <property type="protein sequence ID" value="SVA01717.1"/>
    <property type="molecule type" value="Genomic_DNA"/>
</dbReference>
<protein>
    <recommendedName>
        <fullName evidence="1">Beta-lactamase-related domain-containing protein</fullName>
    </recommendedName>
</protein>
<evidence type="ECO:0000259" key="1">
    <source>
        <dbReference type="Pfam" id="PF00144"/>
    </source>
</evidence>
<dbReference type="PANTHER" id="PTHR43283">
    <property type="entry name" value="BETA-LACTAMASE-RELATED"/>
    <property type="match status" value="1"/>
</dbReference>
<accession>A0A381SHB0</accession>
<dbReference type="InterPro" id="IPR050789">
    <property type="entry name" value="Diverse_Enzym_Activities"/>
</dbReference>
<dbReference type="InterPro" id="IPR012338">
    <property type="entry name" value="Beta-lactam/transpept-like"/>
</dbReference>
<proteinExistence type="predicted"/>
<dbReference type="SUPFAM" id="SSF56601">
    <property type="entry name" value="beta-lactamase/transpeptidase-like"/>
    <property type="match status" value="1"/>
</dbReference>
<dbReference type="InterPro" id="IPR001466">
    <property type="entry name" value="Beta-lactam-related"/>
</dbReference>
<sequence length="410" mass="47190">MKKIHLLLILILLSFSCHDENPIIKFQKELISNEITGSNIAAVFQDDSLVYKHVMNSGKMGDMDITDETIFPIWSMSKPITTVAMMILKEQELVDFQDPVHKYIPSFENLKCKGPQGVYPCNNTMRVVDLLTHRSGYTYYNEDGEYKFLNGQLSGMAKYSTSYRFNNLDDFAVAVSNQPLEFEPGSMYIYGINQAILGKVIESATGVSFYEYLKKNIFDKLGMNNTKFYLTKQERLKVQPLFVNFVANTPPWNPTDLNLKGFTRLLDEMSYDKDNRAHFGGEGLVSTFPDYMKFCNMLVNDGIYNGERVLSKESIEIMTSKYTEGYPNKNEPFLFPDQIGTYLGFTFYVIEDSEIEGTNSSIGTYGWSGYHNTHFWINPEKKRYGLFMSRSREFNFDIGKDFRIAVNSVY</sequence>
<dbReference type="Pfam" id="PF00144">
    <property type="entry name" value="Beta-lactamase"/>
    <property type="match status" value="1"/>
</dbReference>
<reference evidence="2" key="1">
    <citation type="submission" date="2018-05" db="EMBL/GenBank/DDBJ databases">
        <authorList>
            <person name="Lanie J.A."/>
            <person name="Ng W.-L."/>
            <person name="Kazmierczak K.M."/>
            <person name="Andrzejewski T.M."/>
            <person name="Davidsen T.M."/>
            <person name="Wayne K.J."/>
            <person name="Tettelin H."/>
            <person name="Glass J.I."/>
            <person name="Rusch D."/>
            <person name="Podicherti R."/>
            <person name="Tsui H.-C.T."/>
            <person name="Winkler M.E."/>
        </authorList>
    </citation>
    <scope>NUCLEOTIDE SEQUENCE</scope>
</reference>